<comment type="caution">
    <text evidence="2">The sequence shown here is derived from an EMBL/GenBank/DDBJ whole genome shotgun (WGS) entry which is preliminary data.</text>
</comment>
<dbReference type="OrthoDB" id="1932595at2759"/>
<keyword evidence="3" id="KW-1185">Reference proteome</keyword>
<protein>
    <submittedName>
        <fullName evidence="2">Uncharacterized protein</fullName>
    </submittedName>
</protein>
<evidence type="ECO:0000313" key="3">
    <source>
        <dbReference type="Proteomes" id="UP000237000"/>
    </source>
</evidence>
<dbReference type="Proteomes" id="UP000237000">
    <property type="component" value="Unassembled WGS sequence"/>
</dbReference>
<name>A0A2P5FDI9_TREOI</name>
<reference evidence="3" key="1">
    <citation type="submission" date="2016-06" db="EMBL/GenBank/DDBJ databases">
        <title>Parallel loss of symbiosis genes in relatives of nitrogen-fixing non-legume Parasponia.</title>
        <authorList>
            <person name="Van Velzen R."/>
            <person name="Holmer R."/>
            <person name="Bu F."/>
            <person name="Rutten L."/>
            <person name="Van Zeijl A."/>
            <person name="Liu W."/>
            <person name="Santuari L."/>
            <person name="Cao Q."/>
            <person name="Sharma T."/>
            <person name="Shen D."/>
            <person name="Roswanjaya Y."/>
            <person name="Wardhani T."/>
            <person name="Kalhor M.S."/>
            <person name="Jansen J."/>
            <person name="Van den Hoogen J."/>
            <person name="Gungor B."/>
            <person name="Hartog M."/>
            <person name="Hontelez J."/>
            <person name="Verver J."/>
            <person name="Yang W.-C."/>
            <person name="Schijlen E."/>
            <person name="Repin R."/>
            <person name="Schilthuizen M."/>
            <person name="Schranz E."/>
            <person name="Heidstra R."/>
            <person name="Miyata K."/>
            <person name="Fedorova E."/>
            <person name="Kohlen W."/>
            <person name="Bisseling T."/>
            <person name="Smit S."/>
            <person name="Geurts R."/>
        </authorList>
    </citation>
    <scope>NUCLEOTIDE SEQUENCE [LARGE SCALE GENOMIC DNA]</scope>
    <source>
        <strain evidence="3">cv. RG33-2</strain>
    </source>
</reference>
<dbReference type="AlphaFoldDB" id="A0A2P5FDI9"/>
<evidence type="ECO:0000256" key="1">
    <source>
        <dbReference type="SAM" id="MobiDB-lite"/>
    </source>
</evidence>
<feature type="compositionally biased region" description="Acidic residues" evidence="1">
    <location>
        <begin position="133"/>
        <end position="157"/>
    </location>
</feature>
<dbReference type="EMBL" id="JXTC01000042">
    <property type="protein sequence ID" value="PON95859.1"/>
    <property type="molecule type" value="Genomic_DNA"/>
</dbReference>
<proteinExistence type="predicted"/>
<gene>
    <name evidence="2" type="ORF">TorRG33x02_083820</name>
</gene>
<evidence type="ECO:0000313" key="2">
    <source>
        <dbReference type="EMBL" id="PON95859.1"/>
    </source>
</evidence>
<organism evidence="2 3">
    <name type="scientific">Trema orientale</name>
    <name type="common">Charcoal tree</name>
    <name type="synonym">Celtis orientalis</name>
    <dbReference type="NCBI Taxonomy" id="63057"/>
    <lineage>
        <taxon>Eukaryota</taxon>
        <taxon>Viridiplantae</taxon>
        <taxon>Streptophyta</taxon>
        <taxon>Embryophyta</taxon>
        <taxon>Tracheophyta</taxon>
        <taxon>Spermatophyta</taxon>
        <taxon>Magnoliopsida</taxon>
        <taxon>eudicotyledons</taxon>
        <taxon>Gunneridae</taxon>
        <taxon>Pentapetalae</taxon>
        <taxon>rosids</taxon>
        <taxon>fabids</taxon>
        <taxon>Rosales</taxon>
        <taxon>Cannabaceae</taxon>
        <taxon>Trema</taxon>
    </lineage>
</organism>
<accession>A0A2P5FDI9</accession>
<dbReference type="InParanoid" id="A0A2P5FDI9"/>
<feature type="region of interest" description="Disordered" evidence="1">
    <location>
        <begin position="117"/>
        <end position="157"/>
    </location>
</feature>
<sequence length="157" mass="17854">MDRGWINMPNRCSSDYAAGVNDFVTIAMQSMDSMGKTLWYHHGEQNENELIQNDEVDEEEDQDDDLGAGLRDAIGVRRDVEPLTIPGELVMELNINNHDLLINDDDDDDDVEIDYEEDGFYDDGNLIFNNEEVYSDDEDNLDSDDNNDADFDDDASS</sequence>